<keyword evidence="2" id="KW-1185">Reference proteome</keyword>
<proteinExistence type="predicted"/>
<gene>
    <name evidence="1" type="ORF">PYCCODRAFT_57384</name>
</gene>
<dbReference type="EMBL" id="KZ084086">
    <property type="protein sequence ID" value="OSD08804.1"/>
    <property type="molecule type" value="Genomic_DNA"/>
</dbReference>
<organism evidence="1 2">
    <name type="scientific">Trametes coccinea (strain BRFM310)</name>
    <name type="common">Pycnoporus coccineus</name>
    <dbReference type="NCBI Taxonomy" id="1353009"/>
    <lineage>
        <taxon>Eukaryota</taxon>
        <taxon>Fungi</taxon>
        <taxon>Dikarya</taxon>
        <taxon>Basidiomycota</taxon>
        <taxon>Agaricomycotina</taxon>
        <taxon>Agaricomycetes</taxon>
        <taxon>Polyporales</taxon>
        <taxon>Polyporaceae</taxon>
        <taxon>Trametes</taxon>
    </lineage>
</organism>
<accession>A0A1Y2J7J7</accession>
<sequence length="86" mass="9478">MGPCYTRIALFGASLPSPPSRSRARSVPLPRSSKTPALLCACRRRCPHSLGSDYSSIRQLPASSPFTDAYRRCSRRAHLRIGCQTD</sequence>
<name>A0A1Y2J7J7_TRAC3</name>
<protein>
    <submittedName>
        <fullName evidence="1">Uncharacterized protein</fullName>
    </submittedName>
</protein>
<dbReference type="AlphaFoldDB" id="A0A1Y2J7J7"/>
<evidence type="ECO:0000313" key="1">
    <source>
        <dbReference type="EMBL" id="OSD08804.1"/>
    </source>
</evidence>
<dbReference type="Proteomes" id="UP000193067">
    <property type="component" value="Unassembled WGS sequence"/>
</dbReference>
<evidence type="ECO:0000313" key="2">
    <source>
        <dbReference type="Proteomes" id="UP000193067"/>
    </source>
</evidence>
<reference evidence="1 2" key="1">
    <citation type="journal article" date="2015" name="Biotechnol. Biofuels">
        <title>Enhanced degradation of softwood versus hardwood by the white-rot fungus Pycnoporus coccineus.</title>
        <authorList>
            <person name="Couturier M."/>
            <person name="Navarro D."/>
            <person name="Chevret D."/>
            <person name="Henrissat B."/>
            <person name="Piumi F."/>
            <person name="Ruiz-Duenas F.J."/>
            <person name="Martinez A.T."/>
            <person name="Grigoriev I.V."/>
            <person name="Riley R."/>
            <person name="Lipzen A."/>
            <person name="Berrin J.G."/>
            <person name="Master E.R."/>
            <person name="Rosso M.N."/>
        </authorList>
    </citation>
    <scope>NUCLEOTIDE SEQUENCE [LARGE SCALE GENOMIC DNA]</scope>
    <source>
        <strain evidence="1 2">BRFM310</strain>
    </source>
</reference>